<dbReference type="EMBL" id="PDCK01000039">
    <property type="protein sequence ID" value="PRQ60405.1"/>
    <property type="molecule type" value="Genomic_DNA"/>
</dbReference>
<evidence type="ECO:0000313" key="1">
    <source>
        <dbReference type="EMBL" id="PRQ60405.1"/>
    </source>
</evidence>
<proteinExistence type="predicted"/>
<dbReference type="Proteomes" id="UP000238479">
    <property type="component" value="Chromosome 1"/>
</dbReference>
<sequence length="77" mass="8985">MEGTKKVLLEGLEIHNQNILHSEKRAMGIRHWRFITGHMHFTTGTAMMTGIKWQLTHLYCITSTGEYSYAFLFLVQK</sequence>
<evidence type="ECO:0000313" key="2">
    <source>
        <dbReference type="Proteomes" id="UP000238479"/>
    </source>
</evidence>
<organism evidence="1 2">
    <name type="scientific">Rosa chinensis</name>
    <name type="common">China rose</name>
    <dbReference type="NCBI Taxonomy" id="74649"/>
    <lineage>
        <taxon>Eukaryota</taxon>
        <taxon>Viridiplantae</taxon>
        <taxon>Streptophyta</taxon>
        <taxon>Embryophyta</taxon>
        <taxon>Tracheophyta</taxon>
        <taxon>Spermatophyta</taxon>
        <taxon>Magnoliopsida</taxon>
        <taxon>eudicotyledons</taxon>
        <taxon>Gunneridae</taxon>
        <taxon>Pentapetalae</taxon>
        <taxon>rosids</taxon>
        <taxon>fabids</taxon>
        <taxon>Rosales</taxon>
        <taxon>Rosaceae</taxon>
        <taxon>Rosoideae</taxon>
        <taxon>Rosoideae incertae sedis</taxon>
        <taxon>Rosa</taxon>
    </lineage>
</organism>
<gene>
    <name evidence="1" type="ORF">RchiOBHm_Chr1g0380811</name>
</gene>
<comment type="caution">
    <text evidence="1">The sequence shown here is derived from an EMBL/GenBank/DDBJ whole genome shotgun (WGS) entry which is preliminary data.</text>
</comment>
<dbReference type="AlphaFoldDB" id="A0A2P6SNZ4"/>
<protein>
    <submittedName>
        <fullName evidence="1">Uncharacterized protein</fullName>
    </submittedName>
</protein>
<accession>A0A2P6SNZ4</accession>
<keyword evidence="2" id="KW-1185">Reference proteome</keyword>
<dbReference type="Gramene" id="PRQ60405">
    <property type="protein sequence ID" value="PRQ60405"/>
    <property type="gene ID" value="RchiOBHm_Chr1g0380811"/>
</dbReference>
<reference evidence="1 2" key="1">
    <citation type="journal article" date="2018" name="Nat. Genet.">
        <title>The Rosa genome provides new insights in the design of modern roses.</title>
        <authorList>
            <person name="Bendahmane M."/>
        </authorList>
    </citation>
    <scope>NUCLEOTIDE SEQUENCE [LARGE SCALE GENOMIC DNA]</scope>
    <source>
        <strain evidence="2">cv. Old Blush</strain>
    </source>
</reference>
<name>A0A2P6SNZ4_ROSCH</name>